<dbReference type="EMBL" id="LQWY01000068">
    <property type="protein sequence ID" value="OAH58588.1"/>
    <property type="molecule type" value="Genomic_DNA"/>
</dbReference>
<comment type="caution">
    <text evidence="1">The sequence shown here is derived from an EMBL/GenBank/DDBJ whole genome shotgun (WGS) entry which is preliminary data.</text>
</comment>
<dbReference type="AlphaFoldDB" id="A0A177KYU1"/>
<dbReference type="Proteomes" id="UP000076935">
    <property type="component" value="Unassembled WGS sequence"/>
</dbReference>
<organism evidence="1 2">
    <name type="scientific">Domibacillus aminovorans</name>
    <dbReference type="NCBI Taxonomy" id="29332"/>
    <lineage>
        <taxon>Bacteria</taxon>
        <taxon>Bacillati</taxon>
        <taxon>Bacillota</taxon>
        <taxon>Bacilli</taxon>
        <taxon>Bacillales</taxon>
        <taxon>Bacillaceae</taxon>
        <taxon>Domibacillus</taxon>
    </lineage>
</organism>
<sequence length="237" mass="26893">MLKEALQYIIGLKRPEIVETKDGKTYTPVSLTRLDREHDVAPIELRSLSGLVDYVQSNFDHERKLLIHVESPRSVRVYDALNDENDRRTYVKATAMLPSIIFERYMDRENFNVQLQACFVKNEDRDSVLKLISSIVEDNSLKTEDTGITQRVTAKTGITSVGVENVPNPVTLKPFRTFVEVTQPESEFILRLKEGPNVALFEADGAAWELNAMASIAEYLKENLAAEIADKKVYVID</sequence>
<keyword evidence="2" id="KW-1185">Reference proteome</keyword>
<accession>A0A177KYU1</accession>
<gene>
    <name evidence="1" type="ORF">AWH49_18745</name>
</gene>
<evidence type="ECO:0000313" key="2">
    <source>
        <dbReference type="Proteomes" id="UP000076935"/>
    </source>
</evidence>
<proteinExistence type="predicted"/>
<evidence type="ECO:0000313" key="1">
    <source>
        <dbReference type="EMBL" id="OAH58588.1"/>
    </source>
</evidence>
<dbReference type="RefSeq" id="WP_063966818.1">
    <property type="nucleotide sequence ID" value="NZ_JBCNAN010000087.1"/>
</dbReference>
<protein>
    <submittedName>
        <fullName evidence="1">Uncharacterized protein</fullName>
    </submittedName>
</protein>
<name>A0A177KYU1_9BACI</name>
<reference evidence="1 2" key="1">
    <citation type="submission" date="2016-01" db="EMBL/GenBank/DDBJ databases">
        <title>Investigation of taxonomic status of Bacillus aminovorans.</title>
        <authorList>
            <person name="Verma A."/>
            <person name="Pal Y."/>
            <person name="Krishnamurthi S."/>
        </authorList>
    </citation>
    <scope>NUCLEOTIDE SEQUENCE [LARGE SCALE GENOMIC DNA]</scope>
    <source>
        <strain evidence="1 2">DSM 1314</strain>
    </source>
</reference>